<proteinExistence type="predicted"/>
<gene>
    <name evidence="1" type="ORF">C7437_107124</name>
</gene>
<evidence type="ECO:0000313" key="1">
    <source>
        <dbReference type="EMBL" id="PZX03163.1"/>
    </source>
</evidence>
<name>A0A2W7MFQ9_9BACI</name>
<organism evidence="1 2">
    <name type="scientific">Psychrobacillus insolitus</name>
    <dbReference type="NCBI Taxonomy" id="1461"/>
    <lineage>
        <taxon>Bacteria</taxon>
        <taxon>Bacillati</taxon>
        <taxon>Bacillota</taxon>
        <taxon>Bacilli</taxon>
        <taxon>Bacillales</taxon>
        <taxon>Bacillaceae</taxon>
        <taxon>Psychrobacillus</taxon>
    </lineage>
</organism>
<accession>A0A2W7MFQ9</accession>
<protein>
    <submittedName>
        <fullName evidence="1">Uncharacterized protein</fullName>
    </submittedName>
</protein>
<comment type="caution">
    <text evidence="1">The sequence shown here is derived from an EMBL/GenBank/DDBJ whole genome shotgun (WGS) entry which is preliminary data.</text>
</comment>
<reference evidence="1 2" key="1">
    <citation type="submission" date="2018-06" db="EMBL/GenBank/DDBJ databases">
        <title>Genomic Encyclopedia of Type Strains, Phase IV (KMG-IV): sequencing the most valuable type-strain genomes for metagenomic binning, comparative biology and taxonomic classification.</title>
        <authorList>
            <person name="Goeker M."/>
        </authorList>
    </citation>
    <scope>NUCLEOTIDE SEQUENCE [LARGE SCALE GENOMIC DNA]</scope>
    <source>
        <strain evidence="1 2">DSM 5</strain>
    </source>
</reference>
<keyword evidence="2" id="KW-1185">Reference proteome</keyword>
<dbReference type="EMBL" id="QKZI01000007">
    <property type="protein sequence ID" value="PZX03163.1"/>
    <property type="molecule type" value="Genomic_DNA"/>
</dbReference>
<dbReference type="AlphaFoldDB" id="A0A2W7MFQ9"/>
<sequence length="32" mass="3833">MYDFLDRFGQSLSLYFNLKEKEELKKMTASLS</sequence>
<dbReference type="Proteomes" id="UP000248646">
    <property type="component" value="Unassembled WGS sequence"/>
</dbReference>
<evidence type="ECO:0000313" key="2">
    <source>
        <dbReference type="Proteomes" id="UP000248646"/>
    </source>
</evidence>